<organism evidence="2 3">
    <name type="scientific">Nocardioides ganghwensis</name>
    <dbReference type="NCBI Taxonomy" id="252230"/>
    <lineage>
        <taxon>Bacteria</taxon>
        <taxon>Bacillati</taxon>
        <taxon>Actinomycetota</taxon>
        <taxon>Actinomycetes</taxon>
        <taxon>Propionibacteriales</taxon>
        <taxon>Nocardioidaceae</taxon>
        <taxon>Nocardioides</taxon>
    </lineage>
</organism>
<sequence>MPVRNGGVSFWWQQVGLPSPADRLDGDATCDVAIVGGGLTGLWTAWYLHEADPTLDVRVVEAEFAGFGASGRNGGWLSSELAGSARTYERVAGADGVERLRAALRGTVDEVVGVAAREGIHADVVRSGVLTVARSEAQRQRLDGELTAAQVAERIRVAGAVSGHFDPDCARVHPAKLVSGVARAVRERGVRIHEGTRAVRLEPGAVVTERGTVRAPVVLRCLEGFTAGLAGHRRDWLPMNSAIVVTEPLTPGQWHEIGWSGQELLGDEAHAYCYAQRTADGRIALGGRGVPYRFGSRTDVDGRTQDWTVESLRSTLTSLFPSLRGIGLDHAWCGVLGVPRDWSASVAYDPRTGLGHAGGYVGSGLTATNLAGRTLRDLVLGADTELTRLPWTGHRVRRWEPEPLRWAGVHALYRLYRAADRREDAGLLRTSRIASLADRVAGR</sequence>
<dbReference type="OrthoDB" id="9805852at2"/>
<evidence type="ECO:0000313" key="3">
    <source>
        <dbReference type="Proteomes" id="UP000293291"/>
    </source>
</evidence>
<accession>A0A4Q2SH53</accession>
<dbReference type="PANTHER" id="PTHR13847:SF285">
    <property type="entry name" value="FAD DEPENDENT OXIDOREDUCTASE DOMAIN-CONTAINING PROTEIN"/>
    <property type="match status" value="1"/>
</dbReference>
<evidence type="ECO:0000259" key="1">
    <source>
        <dbReference type="Pfam" id="PF01266"/>
    </source>
</evidence>
<gene>
    <name evidence="2" type="ORF">EUA07_02580</name>
</gene>
<dbReference type="InterPro" id="IPR006076">
    <property type="entry name" value="FAD-dep_OxRdtase"/>
</dbReference>
<comment type="caution">
    <text evidence="2">The sequence shown here is derived from an EMBL/GenBank/DDBJ whole genome shotgun (WGS) entry which is preliminary data.</text>
</comment>
<feature type="domain" description="FAD dependent oxidoreductase" evidence="1">
    <location>
        <begin position="31"/>
        <end position="378"/>
    </location>
</feature>
<dbReference type="EMBL" id="SDWU01000002">
    <property type="protein sequence ID" value="RYC04383.1"/>
    <property type="molecule type" value="Genomic_DNA"/>
</dbReference>
<dbReference type="SUPFAM" id="SSF51905">
    <property type="entry name" value="FAD/NAD(P)-binding domain"/>
    <property type="match status" value="1"/>
</dbReference>
<dbReference type="Pfam" id="PF01266">
    <property type="entry name" value="DAO"/>
    <property type="match status" value="1"/>
</dbReference>
<dbReference type="InterPro" id="IPR036188">
    <property type="entry name" value="FAD/NAD-bd_sf"/>
</dbReference>
<dbReference type="Gene3D" id="3.50.50.60">
    <property type="entry name" value="FAD/NAD(P)-binding domain"/>
    <property type="match status" value="1"/>
</dbReference>
<dbReference type="PANTHER" id="PTHR13847">
    <property type="entry name" value="SARCOSINE DEHYDROGENASE-RELATED"/>
    <property type="match status" value="1"/>
</dbReference>
<proteinExistence type="predicted"/>
<dbReference type="Proteomes" id="UP000293291">
    <property type="component" value="Unassembled WGS sequence"/>
</dbReference>
<name>A0A4Q2SH53_9ACTN</name>
<protein>
    <submittedName>
        <fullName evidence="2">FAD-dependent oxidoreductase</fullName>
    </submittedName>
</protein>
<dbReference type="GO" id="GO:0005737">
    <property type="term" value="C:cytoplasm"/>
    <property type="evidence" value="ECO:0007669"/>
    <property type="project" value="TreeGrafter"/>
</dbReference>
<keyword evidence="3" id="KW-1185">Reference proteome</keyword>
<reference evidence="2 3" key="1">
    <citation type="submission" date="2019-01" db="EMBL/GenBank/DDBJ databases">
        <title>Novel species of Nocardioides.</title>
        <authorList>
            <person name="Liu Q."/>
            <person name="Xin Y.-H."/>
        </authorList>
    </citation>
    <scope>NUCLEOTIDE SEQUENCE [LARGE SCALE GENOMIC DNA]</scope>
    <source>
        <strain evidence="2 3">CGMCC 4.6875</strain>
    </source>
</reference>
<dbReference type="AlphaFoldDB" id="A0A4Q2SH53"/>
<evidence type="ECO:0000313" key="2">
    <source>
        <dbReference type="EMBL" id="RYC04383.1"/>
    </source>
</evidence>
<dbReference type="Gene3D" id="3.30.9.10">
    <property type="entry name" value="D-Amino Acid Oxidase, subunit A, domain 2"/>
    <property type="match status" value="1"/>
</dbReference>